<dbReference type="AlphaFoldDB" id="A0A8S2U5A3"/>
<name>A0A8S2U5A3_9BILA</name>
<dbReference type="EMBL" id="CAJOBA010059437">
    <property type="protein sequence ID" value="CAF4315869.1"/>
    <property type="molecule type" value="Genomic_DNA"/>
</dbReference>
<dbReference type="Proteomes" id="UP000677228">
    <property type="component" value="Unassembled WGS sequence"/>
</dbReference>
<sequence length="243" mass="27802">MLLSDPPSIRRFDDQLKTHPVTIPSYLGRFILRTHKEDDTSVLASIFSDPITMKHLPFLQPPGGWGDDEKRKKEKQWTEQDIAERVKVHNQTRSNGKSCVLNIILLASKSGEKEDRCIGVSGYVTIDDETGYLGIIIDHKMTRMGYATEALYTSIVFAFEKLGIRKIVIQTGEANEEMRGWCEKTAGLKLAWKKEIQINGYPHTECGYTFTVDEWESSVKQKLEAKMRVEFAGRTFHSTRRDN</sequence>
<evidence type="ECO:0000313" key="3">
    <source>
        <dbReference type="EMBL" id="CAF4315869.1"/>
    </source>
</evidence>
<protein>
    <recommendedName>
        <fullName evidence="1">N-acetyltransferase domain-containing protein</fullName>
    </recommendedName>
</protein>
<evidence type="ECO:0000259" key="1">
    <source>
        <dbReference type="Pfam" id="PF13302"/>
    </source>
</evidence>
<dbReference type="InterPro" id="IPR051531">
    <property type="entry name" value="N-acetyltransferase"/>
</dbReference>
<organism evidence="3 4">
    <name type="scientific">Didymodactylos carnosus</name>
    <dbReference type="NCBI Taxonomy" id="1234261"/>
    <lineage>
        <taxon>Eukaryota</taxon>
        <taxon>Metazoa</taxon>
        <taxon>Spiralia</taxon>
        <taxon>Gnathifera</taxon>
        <taxon>Rotifera</taxon>
        <taxon>Eurotatoria</taxon>
        <taxon>Bdelloidea</taxon>
        <taxon>Philodinida</taxon>
        <taxon>Philodinidae</taxon>
        <taxon>Didymodactylos</taxon>
    </lineage>
</organism>
<comment type="caution">
    <text evidence="3">The sequence shown here is derived from an EMBL/GenBank/DDBJ whole genome shotgun (WGS) entry which is preliminary data.</text>
</comment>
<reference evidence="3" key="1">
    <citation type="submission" date="2021-02" db="EMBL/GenBank/DDBJ databases">
        <authorList>
            <person name="Nowell W R."/>
        </authorList>
    </citation>
    <scope>NUCLEOTIDE SEQUENCE</scope>
</reference>
<proteinExistence type="predicted"/>
<feature type="domain" description="N-acetyltransferase" evidence="1">
    <location>
        <begin position="29"/>
        <end position="184"/>
    </location>
</feature>
<dbReference type="GO" id="GO:0016747">
    <property type="term" value="F:acyltransferase activity, transferring groups other than amino-acyl groups"/>
    <property type="evidence" value="ECO:0007669"/>
    <property type="project" value="InterPro"/>
</dbReference>
<gene>
    <name evidence="2" type="ORF">OVA965_LOCUS38162</name>
    <name evidence="3" type="ORF">TMI583_LOCUS39318</name>
</gene>
<dbReference type="EMBL" id="CAJNOK010037228">
    <property type="protein sequence ID" value="CAF1529168.1"/>
    <property type="molecule type" value="Genomic_DNA"/>
</dbReference>
<dbReference type="InterPro" id="IPR000182">
    <property type="entry name" value="GNAT_dom"/>
</dbReference>
<accession>A0A8S2U5A3</accession>
<evidence type="ECO:0000313" key="2">
    <source>
        <dbReference type="EMBL" id="CAF1529168.1"/>
    </source>
</evidence>
<dbReference type="InterPro" id="IPR016181">
    <property type="entry name" value="Acyl_CoA_acyltransferase"/>
</dbReference>
<evidence type="ECO:0000313" key="4">
    <source>
        <dbReference type="Proteomes" id="UP000682733"/>
    </source>
</evidence>
<dbReference type="Proteomes" id="UP000682733">
    <property type="component" value="Unassembled WGS sequence"/>
</dbReference>
<dbReference type="Gene3D" id="3.40.630.30">
    <property type="match status" value="1"/>
</dbReference>
<dbReference type="PANTHER" id="PTHR43792:SF1">
    <property type="entry name" value="N-ACETYLTRANSFERASE DOMAIN-CONTAINING PROTEIN"/>
    <property type="match status" value="1"/>
</dbReference>
<dbReference type="Pfam" id="PF13302">
    <property type="entry name" value="Acetyltransf_3"/>
    <property type="match status" value="1"/>
</dbReference>
<dbReference type="SUPFAM" id="SSF55729">
    <property type="entry name" value="Acyl-CoA N-acyltransferases (Nat)"/>
    <property type="match status" value="1"/>
</dbReference>
<dbReference type="PANTHER" id="PTHR43792">
    <property type="entry name" value="GNAT FAMILY, PUTATIVE (AFU_ORTHOLOGUE AFUA_3G00765)-RELATED-RELATED"/>
    <property type="match status" value="1"/>
</dbReference>